<dbReference type="InterPro" id="IPR003703">
    <property type="entry name" value="Acyl_CoA_thio"/>
</dbReference>
<dbReference type="SUPFAM" id="SSF54637">
    <property type="entry name" value="Thioesterase/thiol ester dehydrase-isomerase"/>
    <property type="match status" value="2"/>
</dbReference>
<dbReference type="CDD" id="cd03445">
    <property type="entry name" value="Thioesterase_II_repeat2"/>
    <property type="match status" value="1"/>
</dbReference>
<dbReference type="InterPro" id="IPR042171">
    <property type="entry name" value="Acyl-CoA_hotdog"/>
</dbReference>
<dbReference type="CDD" id="cd03444">
    <property type="entry name" value="Thioesterase_II_repeat1"/>
    <property type="match status" value="1"/>
</dbReference>
<evidence type="ECO:0000313" key="4">
    <source>
        <dbReference type="EMBL" id="RXI08064.1"/>
    </source>
</evidence>
<dbReference type="SUPFAM" id="SSF117281">
    <property type="entry name" value="Kelch motif"/>
    <property type="match status" value="1"/>
</dbReference>
<keyword evidence="5" id="KW-1185">Reference proteome</keyword>
<evidence type="ECO:0000256" key="1">
    <source>
        <dbReference type="ARBA" id="ARBA00006538"/>
    </source>
</evidence>
<dbReference type="GO" id="GO:0006637">
    <property type="term" value="P:acyl-CoA metabolic process"/>
    <property type="evidence" value="ECO:0007669"/>
    <property type="project" value="InterPro"/>
</dbReference>
<proteinExistence type="inferred from homology"/>
<dbReference type="PANTHER" id="PTHR11066">
    <property type="entry name" value="ACYL-COA THIOESTERASE"/>
    <property type="match status" value="1"/>
</dbReference>
<protein>
    <recommendedName>
        <fullName evidence="3">Cyclic nucleotide-binding domain-containing protein</fullName>
    </recommendedName>
</protein>
<gene>
    <name evidence="4" type="ORF">DVH24_014630</name>
</gene>
<comment type="similarity">
    <text evidence="1">Belongs to the C/M/P thioester hydrolase family.</text>
</comment>
<dbReference type="Pfam" id="PF13622">
    <property type="entry name" value="4HBT_3"/>
    <property type="match status" value="1"/>
</dbReference>
<dbReference type="Gene3D" id="2.120.10.80">
    <property type="entry name" value="Kelch-type beta propeller"/>
    <property type="match status" value="1"/>
</dbReference>
<accession>A0A498KNR2</accession>
<keyword evidence="2" id="KW-0378">Hydrolase</keyword>
<dbReference type="Pfam" id="PF02551">
    <property type="entry name" value="Acyl_CoA_thio"/>
    <property type="match status" value="1"/>
</dbReference>
<dbReference type="PROSITE" id="PS00888">
    <property type="entry name" value="CNMP_BINDING_1"/>
    <property type="match status" value="1"/>
</dbReference>
<dbReference type="InterPro" id="IPR015915">
    <property type="entry name" value="Kelch-typ_b-propeller"/>
</dbReference>
<dbReference type="InterPro" id="IPR006652">
    <property type="entry name" value="Kelch_1"/>
</dbReference>
<evidence type="ECO:0000259" key="3">
    <source>
        <dbReference type="PROSITE" id="PS50042"/>
    </source>
</evidence>
<dbReference type="InterPro" id="IPR018488">
    <property type="entry name" value="cNMP-bd_CS"/>
</dbReference>
<dbReference type="Gene3D" id="2.40.160.210">
    <property type="entry name" value="Acyl-CoA thioesterase, double hotdog domain"/>
    <property type="match status" value="1"/>
</dbReference>
<dbReference type="Proteomes" id="UP000290289">
    <property type="component" value="Chromosome 1"/>
</dbReference>
<dbReference type="Pfam" id="PF00027">
    <property type="entry name" value="cNMP_binding"/>
    <property type="match status" value="1"/>
</dbReference>
<sequence length="776" mass="87593">MDSESVIEFLGRVPLLQRLPSSSLKRIAQLVIFKHYESGEYVVREGETGDVVYFIWEGEAEVIGSVNADEGNRPEFKLKRYDYFGYGFASIEHQADVIALSKLTCLVLPHGNFSLLQPKSIWNADEAQETCSLVENILHLDPSEALAAATKTVDCLKLLHSVHAHFLLAGDCNTPIIYQVHRVRDGKSFATRRVDAIQKGINIFTLLASFKKEEEGFVHQQATMPSVPTPDKLLSMEELREKRLLDPRLLRTYRFKAAAKKFVPWPIEIRSCEPNSSTNQTKSAPSVKFWFRAIGKLSDDQALHRCVVAYASDLIFLGVSLNPHRLRVSLDHAIWFHRPVRADEWLLYVIVTPIAYDTREFVSGQMFNIKGEELIGGEDRGSNNRANLHFSDSQGRDCYSEFNFQRATLASTQPYIRMELPGDGSDVISQTELTQEPLLCGLPDDIALFCLARVPRKYHTLLKCVSKRWRDLVCSEEWHSYRRKHKLDETWIYALCRDKLDRLCFYVLDPNSSRRSWKLVHGLPPRIMKRKGMGFEVIGNKVYLLGGCGWCEDATDEVYCYDASLNAWSEASPLSTARCYFACEILDDKIYSIGGLGSISSYPHSWDIYDPCTNSWKFHSDPNIVPEIEDSVVMAGKIYIRCGTSAVTSHVHAVVYEPSSGTWQHADSEMVSGWRGPAVVVDGTLYVLDQSSGTRLMMWEKETREWIPVGRLSSLLTRPPCQLVAIGKKFYVVGKGLSTVMFDVENAGNMEGVMVSSSIPKLNSNIDVIGCKCLSI</sequence>
<dbReference type="InterPro" id="IPR014710">
    <property type="entry name" value="RmlC-like_jellyroll"/>
</dbReference>
<dbReference type="FunFam" id="2.60.120.10:FF:000109">
    <property type="entry name" value="Acyl-CoA thioesterase II"/>
    <property type="match status" value="1"/>
</dbReference>
<reference evidence="4 5" key="1">
    <citation type="submission" date="2018-10" db="EMBL/GenBank/DDBJ databases">
        <title>A high-quality apple genome assembly.</title>
        <authorList>
            <person name="Hu J."/>
        </authorList>
    </citation>
    <scope>NUCLEOTIDE SEQUENCE [LARGE SCALE GENOMIC DNA]</scope>
    <source>
        <strain evidence="5">cv. HFTH1</strain>
        <tissue evidence="4">Young leaf</tissue>
    </source>
</reference>
<dbReference type="AlphaFoldDB" id="A0A498KNR2"/>
<dbReference type="PANTHER" id="PTHR11066:SF34">
    <property type="entry name" value="ACYL-COENZYME A THIOESTERASE 8"/>
    <property type="match status" value="1"/>
</dbReference>
<dbReference type="SMART" id="SM00100">
    <property type="entry name" value="cNMP"/>
    <property type="match status" value="1"/>
</dbReference>
<dbReference type="Gene3D" id="2.60.120.10">
    <property type="entry name" value="Jelly Rolls"/>
    <property type="match status" value="1"/>
</dbReference>
<dbReference type="InterPro" id="IPR049449">
    <property type="entry name" value="TesB_ACOT8-like_N"/>
</dbReference>
<evidence type="ECO:0000256" key="2">
    <source>
        <dbReference type="ARBA" id="ARBA00022801"/>
    </source>
</evidence>
<dbReference type="GO" id="GO:0047617">
    <property type="term" value="F:fatty acyl-CoA hydrolase activity"/>
    <property type="evidence" value="ECO:0007669"/>
    <property type="project" value="InterPro"/>
</dbReference>
<dbReference type="SMART" id="SM00612">
    <property type="entry name" value="Kelch"/>
    <property type="match status" value="2"/>
</dbReference>
<organism evidence="4 5">
    <name type="scientific">Malus domestica</name>
    <name type="common">Apple</name>
    <name type="synonym">Pyrus malus</name>
    <dbReference type="NCBI Taxonomy" id="3750"/>
    <lineage>
        <taxon>Eukaryota</taxon>
        <taxon>Viridiplantae</taxon>
        <taxon>Streptophyta</taxon>
        <taxon>Embryophyta</taxon>
        <taxon>Tracheophyta</taxon>
        <taxon>Spermatophyta</taxon>
        <taxon>Magnoliopsida</taxon>
        <taxon>eudicotyledons</taxon>
        <taxon>Gunneridae</taxon>
        <taxon>Pentapetalae</taxon>
        <taxon>rosids</taxon>
        <taxon>fabids</taxon>
        <taxon>Rosales</taxon>
        <taxon>Rosaceae</taxon>
        <taxon>Amygdaloideae</taxon>
        <taxon>Maleae</taxon>
        <taxon>Malus</taxon>
    </lineage>
</organism>
<dbReference type="InterPro" id="IPR057499">
    <property type="entry name" value="Kelch_FKB95"/>
</dbReference>
<dbReference type="InterPro" id="IPR000595">
    <property type="entry name" value="cNMP-bd_dom"/>
</dbReference>
<dbReference type="Pfam" id="PF25210">
    <property type="entry name" value="Kelch_FKB95"/>
    <property type="match status" value="1"/>
</dbReference>
<dbReference type="Pfam" id="PF00646">
    <property type="entry name" value="F-box"/>
    <property type="match status" value="1"/>
</dbReference>
<dbReference type="CDD" id="cd22152">
    <property type="entry name" value="F-box_AtAFR-like"/>
    <property type="match status" value="1"/>
</dbReference>
<dbReference type="SUPFAM" id="SSF81383">
    <property type="entry name" value="F-box domain"/>
    <property type="match status" value="1"/>
</dbReference>
<dbReference type="InterPro" id="IPR001810">
    <property type="entry name" value="F-box_dom"/>
</dbReference>
<dbReference type="InterPro" id="IPR036047">
    <property type="entry name" value="F-box-like_dom_sf"/>
</dbReference>
<dbReference type="CDD" id="cd00038">
    <property type="entry name" value="CAP_ED"/>
    <property type="match status" value="1"/>
</dbReference>
<dbReference type="SUPFAM" id="SSF51206">
    <property type="entry name" value="cAMP-binding domain-like"/>
    <property type="match status" value="1"/>
</dbReference>
<feature type="domain" description="Cyclic nucleotide-binding" evidence="3">
    <location>
        <begin position="15"/>
        <end position="85"/>
    </location>
</feature>
<dbReference type="InterPro" id="IPR025652">
    <property type="entry name" value="TesB_C"/>
</dbReference>
<comment type="caution">
    <text evidence="4">The sequence shown here is derived from an EMBL/GenBank/DDBJ whole genome shotgun (WGS) entry which is preliminary data.</text>
</comment>
<dbReference type="PROSITE" id="PS50042">
    <property type="entry name" value="CNMP_BINDING_3"/>
    <property type="match status" value="1"/>
</dbReference>
<evidence type="ECO:0000313" key="5">
    <source>
        <dbReference type="Proteomes" id="UP000290289"/>
    </source>
</evidence>
<dbReference type="GO" id="GO:0009062">
    <property type="term" value="P:fatty acid catabolic process"/>
    <property type="evidence" value="ECO:0007669"/>
    <property type="project" value="TreeGrafter"/>
</dbReference>
<dbReference type="EMBL" id="RDQH01000327">
    <property type="protein sequence ID" value="RXI08064.1"/>
    <property type="molecule type" value="Genomic_DNA"/>
</dbReference>
<dbReference type="InterPro" id="IPR029069">
    <property type="entry name" value="HotDog_dom_sf"/>
</dbReference>
<dbReference type="InterPro" id="IPR018490">
    <property type="entry name" value="cNMP-bd_dom_sf"/>
</dbReference>
<name>A0A498KNR2_MALDO</name>